<dbReference type="PANTHER" id="PTHR43162">
    <property type="match status" value="1"/>
</dbReference>
<evidence type="ECO:0000259" key="1">
    <source>
        <dbReference type="Pfam" id="PF13460"/>
    </source>
</evidence>
<dbReference type="SUPFAM" id="SSF51735">
    <property type="entry name" value="NAD(P)-binding Rossmann-fold domains"/>
    <property type="match status" value="1"/>
</dbReference>
<dbReference type="RefSeq" id="WP_084432587.1">
    <property type="nucleotide sequence ID" value="NZ_FWXV01000009.1"/>
</dbReference>
<dbReference type="Proteomes" id="UP000192674">
    <property type="component" value="Unassembled WGS sequence"/>
</dbReference>
<organism evidence="2 3">
    <name type="scientific">Kibdelosporangium aridum</name>
    <dbReference type="NCBI Taxonomy" id="2030"/>
    <lineage>
        <taxon>Bacteria</taxon>
        <taxon>Bacillati</taxon>
        <taxon>Actinomycetota</taxon>
        <taxon>Actinomycetes</taxon>
        <taxon>Pseudonocardiales</taxon>
        <taxon>Pseudonocardiaceae</taxon>
        <taxon>Kibdelosporangium</taxon>
    </lineage>
</organism>
<reference evidence="2 3" key="1">
    <citation type="submission" date="2017-04" db="EMBL/GenBank/DDBJ databases">
        <authorList>
            <person name="Afonso C.L."/>
            <person name="Miller P.J."/>
            <person name="Scott M.A."/>
            <person name="Spackman E."/>
            <person name="Goraichik I."/>
            <person name="Dimitrov K.M."/>
            <person name="Suarez D.L."/>
            <person name="Swayne D.E."/>
        </authorList>
    </citation>
    <scope>NUCLEOTIDE SEQUENCE [LARGE SCALE GENOMIC DNA]</scope>
    <source>
        <strain evidence="2 3">DSM 43828</strain>
    </source>
</reference>
<dbReference type="Gene3D" id="3.40.50.720">
    <property type="entry name" value="NAD(P)-binding Rossmann-like Domain"/>
    <property type="match status" value="1"/>
</dbReference>
<dbReference type="Gene3D" id="3.90.25.10">
    <property type="entry name" value="UDP-galactose 4-epimerase, domain 1"/>
    <property type="match status" value="1"/>
</dbReference>
<keyword evidence="3" id="KW-1185">Reference proteome</keyword>
<feature type="domain" description="NAD(P)-binding" evidence="1">
    <location>
        <begin position="6"/>
        <end position="165"/>
    </location>
</feature>
<dbReference type="Pfam" id="PF13460">
    <property type="entry name" value="NAD_binding_10"/>
    <property type="match status" value="1"/>
</dbReference>
<dbReference type="EMBL" id="FWXV01000009">
    <property type="protein sequence ID" value="SMD23637.1"/>
    <property type="molecule type" value="Genomic_DNA"/>
</dbReference>
<gene>
    <name evidence="2" type="ORF">SAMN05661093_08139</name>
</gene>
<dbReference type="PANTHER" id="PTHR43162:SF1">
    <property type="entry name" value="PRESTALK A DIFFERENTIATION PROTEIN A"/>
    <property type="match status" value="1"/>
</dbReference>
<dbReference type="InterPro" id="IPR016040">
    <property type="entry name" value="NAD(P)-bd_dom"/>
</dbReference>
<proteinExistence type="predicted"/>
<dbReference type="AlphaFoldDB" id="A0A1Y5Y1G7"/>
<dbReference type="OrthoDB" id="3207931at2"/>
<dbReference type="InterPro" id="IPR051604">
    <property type="entry name" value="Ergot_Alk_Oxidoreductase"/>
</dbReference>
<evidence type="ECO:0000313" key="2">
    <source>
        <dbReference type="EMBL" id="SMD23637.1"/>
    </source>
</evidence>
<dbReference type="CDD" id="cd05269">
    <property type="entry name" value="TMR_SDR_a"/>
    <property type="match status" value="1"/>
</dbReference>
<accession>A0A1Y5Y1G7</accession>
<dbReference type="InterPro" id="IPR036291">
    <property type="entry name" value="NAD(P)-bd_dom_sf"/>
</dbReference>
<name>A0A1Y5Y1G7_KIBAR</name>
<evidence type="ECO:0000313" key="3">
    <source>
        <dbReference type="Proteomes" id="UP000192674"/>
    </source>
</evidence>
<sequence>MILVTGATGTIGSHLVPLLVDSGAEVRVMSRRQGFRADFEDADSLKRAVDGVDTVFLLSAPGKTAEHDLALLDVAQHVRKVVKISAIHTGTPGFELTSSWHLPGEEALRSSGLMWTILRPTTFASNALVWLPQIEAGEPIPSYCGDGTNGVVDPRDIAAVAAKALLTDDHDKQTYTLTGPQLLSTPQQVEILSEVLGTTLTTIDISPDQARVSMLAQGMSPESVDFMLKGFEIVRNGGNAVVTDHVERVLGRPPATFKDWAQDTLNTLAAKS</sequence>
<protein>
    <submittedName>
        <fullName evidence="2">Uncharacterized conserved protein YbjT, contains NAD(P)-binding and DUF2867 domains</fullName>
    </submittedName>
</protein>